<reference evidence="4" key="1">
    <citation type="submission" date="2013-11" db="EMBL/GenBank/DDBJ databases">
        <title>Genome sequence of the fusiform rust pathogen reveals effectors for host alternation and coevolution with pine.</title>
        <authorList>
            <consortium name="DOE Joint Genome Institute"/>
            <person name="Smith K."/>
            <person name="Pendleton A."/>
            <person name="Kubisiak T."/>
            <person name="Anderson C."/>
            <person name="Salamov A."/>
            <person name="Aerts A."/>
            <person name="Riley R."/>
            <person name="Clum A."/>
            <person name="Lindquist E."/>
            <person name="Ence D."/>
            <person name="Campbell M."/>
            <person name="Kronenberg Z."/>
            <person name="Feau N."/>
            <person name="Dhillon B."/>
            <person name="Hamelin R."/>
            <person name="Burleigh J."/>
            <person name="Smith J."/>
            <person name="Yandell M."/>
            <person name="Nelson C."/>
            <person name="Grigoriev I."/>
            <person name="Davis J."/>
        </authorList>
    </citation>
    <scope>NUCLEOTIDE SEQUENCE</scope>
    <source>
        <strain evidence="4">G11</strain>
    </source>
</reference>
<keyword evidence="5" id="KW-1185">Reference proteome</keyword>
<gene>
    <name evidence="4" type="ORF">CROQUDRAFT_89679</name>
</gene>
<comment type="caution">
    <text evidence="4">The sequence shown here is derived from an EMBL/GenBank/DDBJ whole genome shotgun (WGS) entry which is preliminary data.</text>
</comment>
<feature type="signal peptide" evidence="2">
    <location>
        <begin position="1"/>
        <end position="18"/>
    </location>
</feature>
<evidence type="ECO:0000259" key="3">
    <source>
        <dbReference type="Pfam" id="PF25278"/>
    </source>
</evidence>
<dbReference type="Proteomes" id="UP000886653">
    <property type="component" value="Unassembled WGS sequence"/>
</dbReference>
<keyword evidence="1" id="KW-0812">Transmembrane</keyword>
<keyword evidence="2" id="KW-0732">Signal</keyword>
<dbReference type="Pfam" id="PF25278">
    <property type="entry name" value="DUF7872"/>
    <property type="match status" value="1"/>
</dbReference>
<dbReference type="AlphaFoldDB" id="A0A9P6NR89"/>
<accession>A0A9P6NR89</accession>
<name>A0A9P6NR89_9BASI</name>
<proteinExistence type="predicted"/>
<dbReference type="PANTHER" id="PTHR33339:SF1">
    <property type="entry name" value="LYSM DOMAIN-CONTAINING PROTEIN"/>
    <property type="match status" value="1"/>
</dbReference>
<evidence type="ECO:0000256" key="1">
    <source>
        <dbReference type="SAM" id="Phobius"/>
    </source>
</evidence>
<evidence type="ECO:0000313" key="4">
    <source>
        <dbReference type="EMBL" id="KAG0148862.1"/>
    </source>
</evidence>
<dbReference type="InterPro" id="IPR057194">
    <property type="entry name" value="DUF7872"/>
</dbReference>
<evidence type="ECO:0000313" key="5">
    <source>
        <dbReference type="Proteomes" id="UP000886653"/>
    </source>
</evidence>
<sequence>MVSKVFLISTLATGLVNCHLGKRDATSLNSSLDQKNISAIPITTIDNRQTLPPVQLPSPAINWSDPCAIVPIEPDTWKRLQLDDYLTKIPGGQNMSLSEFASSKGIQNFVCGIGESCNAGQPCFPIPAPAWEIFYAIQGWNLIRNTLYSAIGTAVAMTQSISSSLVTDLYKPLKRSPLWKLNDIFSIAGGIAALIASVAIIWPGTLLAVGIWYAINAVLATGEGVVGMKLLHETWHETPDQFARWAKLSWYLGQWQDLAQQALNNQTAAILKAGVSTPQGISGVLRDGAYFIPVQARQMSQVEGEITVAATGRVLSKIFRDYGGFVTVGEGCHGKGPNGAWEDPDSISFCYPNKTMMNVIRQKENKSVNTWYHGALINSSYGFTAEYITTQAWECQLSRGVNGPNPFNDTAFPTNRNATCVIDVPVCDLRSHKMRKAVKHYGTVKACRKVAGLEI</sequence>
<feature type="transmembrane region" description="Helical" evidence="1">
    <location>
        <begin position="191"/>
        <end position="215"/>
    </location>
</feature>
<organism evidence="4 5">
    <name type="scientific">Cronartium quercuum f. sp. fusiforme G11</name>
    <dbReference type="NCBI Taxonomy" id="708437"/>
    <lineage>
        <taxon>Eukaryota</taxon>
        <taxon>Fungi</taxon>
        <taxon>Dikarya</taxon>
        <taxon>Basidiomycota</taxon>
        <taxon>Pucciniomycotina</taxon>
        <taxon>Pucciniomycetes</taxon>
        <taxon>Pucciniales</taxon>
        <taxon>Coleosporiaceae</taxon>
        <taxon>Cronartium</taxon>
    </lineage>
</organism>
<protein>
    <recommendedName>
        <fullName evidence="3">DUF7872 domain-containing protein</fullName>
    </recommendedName>
</protein>
<evidence type="ECO:0000256" key="2">
    <source>
        <dbReference type="SAM" id="SignalP"/>
    </source>
</evidence>
<dbReference type="OrthoDB" id="2501761at2759"/>
<keyword evidence="1" id="KW-1133">Transmembrane helix</keyword>
<feature type="domain" description="DUF7872" evidence="3">
    <location>
        <begin position="239"/>
        <end position="455"/>
    </location>
</feature>
<keyword evidence="1" id="KW-0472">Membrane</keyword>
<dbReference type="EMBL" id="MU167232">
    <property type="protein sequence ID" value="KAG0148862.1"/>
    <property type="molecule type" value="Genomic_DNA"/>
</dbReference>
<feature type="chain" id="PRO_5040139553" description="DUF7872 domain-containing protein" evidence="2">
    <location>
        <begin position="19"/>
        <end position="455"/>
    </location>
</feature>
<dbReference type="PANTHER" id="PTHR33339">
    <property type="entry name" value="LYSM DOMAIN-CONTAINING PROTEIN"/>
    <property type="match status" value="1"/>
</dbReference>